<comment type="caution">
    <text evidence="1">The sequence shown here is derived from an EMBL/GenBank/DDBJ whole genome shotgun (WGS) entry which is preliminary data.</text>
</comment>
<accession>A0A1B6NWI7</accession>
<reference evidence="1" key="1">
    <citation type="submission" date="2013-11" db="EMBL/GenBank/DDBJ databases">
        <title>Microbial diversity, functional groups and degradation webs in Northern and Southern Mediterranean and Red Sea marine crude oil polluted sites.</title>
        <authorList>
            <person name="Daffonchio D."/>
            <person name="Mapelli F."/>
            <person name="Ferrer M."/>
            <person name="Richter M."/>
            <person name="Cherif A."/>
            <person name="Malkawi H.I."/>
            <person name="Yakimov M.M."/>
            <person name="Abdel-Fattah Y.R."/>
            <person name="Blaghen M."/>
            <person name="Golyshin P.N."/>
            <person name="Kalogerakis N."/>
            <person name="Boon N."/>
            <person name="Magagnini M."/>
            <person name="Fava F."/>
        </authorList>
    </citation>
    <scope>NUCLEOTIDE SEQUENCE</scope>
</reference>
<gene>
    <name evidence="1" type="ORF">MGSAQ_000785</name>
</gene>
<proteinExistence type="predicted"/>
<name>A0A1B6NWI7_9ZZZZ</name>
<dbReference type="AlphaFoldDB" id="A0A1B6NWI7"/>
<protein>
    <submittedName>
        <fullName evidence="1">Uncharacterized protein</fullName>
    </submittedName>
</protein>
<dbReference type="EMBL" id="AYSL01000377">
    <property type="protein sequence ID" value="KTF07718.1"/>
    <property type="molecule type" value="Genomic_DNA"/>
</dbReference>
<organism evidence="1">
    <name type="scientific">marine sediment metagenome</name>
    <dbReference type="NCBI Taxonomy" id="412755"/>
    <lineage>
        <taxon>unclassified sequences</taxon>
        <taxon>metagenomes</taxon>
        <taxon>ecological metagenomes</taxon>
    </lineage>
</organism>
<sequence>MIRANHCASATRSKCIMPSMAAVMPPTAMPISTAMLDRNPVARRDTSRIVASTSAAMAILPPAA</sequence>
<evidence type="ECO:0000313" key="1">
    <source>
        <dbReference type="EMBL" id="KTF07718.1"/>
    </source>
</evidence>